<comment type="caution">
    <text evidence="2">The sequence shown here is derived from an EMBL/GenBank/DDBJ whole genome shotgun (WGS) entry which is preliminary data.</text>
</comment>
<evidence type="ECO:0000313" key="2">
    <source>
        <dbReference type="EMBL" id="KAJ6434788.1"/>
    </source>
</evidence>
<organism evidence="2 3">
    <name type="scientific">Salix udensis</name>
    <dbReference type="NCBI Taxonomy" id="889485"/>
    <lineage>
        <taxon>Eukaryota</taxon>
        <taxon>Viridiplantae</taxon>
        <taxon>Streptophyta</taxon>
        <taxon>Embryophyta</taxon>
        <taxon>Tracheophyta</taxon>
        <taxon>Spermatophyta</taxon>
        <taxon>Magnoliopsida</taxon>
        <taxon>eudicotyledons</taxon>
        <taxon>Gunneridae</taxon>
        <taxon>Pentapetalae</taxon>
        <taxon>rosids</taxon>
        <taxon>fabids</taxon>
        <taxon>Malpighiales</taxon>
        <taxon>Salicaceae</taxon>
        <taxon>Saliceae</taxon>
        <taxon>Salix</taxon>
    </lineage>
</organism>
<reference evidence="2 3" key="1">
    <citation type="journal article" date="2023" name="Int. J. Mol. Sci.">
        <title>De Novo Assembly and Annotation of 11 Diverse Shrub Willow (Salix) Genomes Reveals Novel Gene Organization in Sex-Linked Regions.</title>
        <authorList>
            <person name="Hyden B."/>
            <person name="Feng K."/>
            <person name="Yates T.B."/>
            <person name="Jawdy S."/>
            <person name="Cereghino C."/>
            <person name="Smart L.B."/>
            <person name="Muchero W."/>
        </authorList>
    </citation>
    <scope>NUCLEOTIDE SEQUENCE [LARGE SCALE GENOMIC DNA]</scope>
    <source>
        <tissue evidence="2">Shoot tip</tissue>
    </source>
</reference>
<dbReference type="AlphaFoldDB" id="A0AAD6PNH5"/>
<name>A0AAD6PNH5_9ROSI</name>
<dbReference type="EMBL" id="JAPFFJ010000001">
    <property type="protein sequence ID" value="KAJ6434788.1"/>
    <property type="molecule type" value="Genomic_DNA"/>
</dbReference>
<protein>
    <submittedName>
        <fullName evidence="2">Uncharacterized protein</fullName>
    </submittedName>
</protein>
<feature type="signal peptide" evidence="1">
    <location>
        <begin position="1"/>
        <end position="22"/>
    </location>
</feature>
<keyword evidence="3" id="KW-1185">Reference proteome</keyword>
<proteinExistence type="predicted"/>
<accession>A0AAD6PNH5</accession>
<keyword evidence="1" id="KW-0732">Signal</keyword>
<feature type="chain" id="PRO_5041980110" evidence="1">
    <location>
        <begin position="23"/>
        <end position="99"/>
    </location>
</feature>
<evidence type="ECO:0000313" key="3">
    <source>
        <dbReference type="Proteomes" id="UP001162972"/>
    </source>
</evidence>
<dbReference type="Proteomes" id="UP001162972">
    <property type="component" value="Chromosome 18"/>
</dbReference>
<sequence length="99" mass="10848">MSSKSLISMVIYGFLLLSLCNSLKDKAVDGTRTYFHTLKINSLPSTDVCKESSKAPTEGSSLKLVHKFGQCNPHRTSTAPASSFTGILRRDKLRVDSII</sequence>
<evidence type="ECO:0000256" key="1">
    <source>
        <dbReference type="SAM" id="SignalP"/>
    </source>
</evidence>
<gene>
    <name evidence="2" type="ORF">OIU84_000095</name>
</gene>